<reference evidence="1 2" key="1">
    <citation type="submission" date="2016-02" db="EMBL/GenBank/DDBJ databases">
        <title>Genome sequence of Clostridium colicanis DSM 13634.</title>
        <authorList>
            <person name="Poehlein A."/>
            <person name="Daniel R."/>
        </authorList>
    </citation>
    <scope>NUCLEOTIDE SEQUENCE [LARGE SCALE GENOMIC DNA]</scope>
    <source>
        <strain evidence="1 2">DSM 13634</strain>
    </source>
</reference>
<dbReference type="PATRIC" id="fig|1121305.3.peg.1739"/>
<dbReference type="AlphaFoldDB" id="A0A151AM71"/>
<organism evidence="1 2">
    <name type="scientific">Clostridium colicanis DSM 13634</name>
    <dbReference type="NCBI Taxonomy" id="1121305"/>
    <lineage>
        <taxon>Bacteria</taxon>
        <taxon>Bacillati</taxon>
        <taxon>Bacillota</taxon>
        <taxon>Clostridia</taxon>
        <taxon>Eubacteriales</taxon>
        <taxon>Clostridiaceae</taxon>
        <taxon>Clostridium</taxon>
    </lineage>
</organism>
<proteinExistence type="predicted"/>
<keyword evidence="2" id="KW-1185">Reference proteome</keyword>
<gene>
    <name evidence="1" type="ORF">CLCOL_17340</name>
</gene>
<evidence type="ECO:0000313" key="1">
    <source>
        <dbReference type="EMBL" id="KYH28721.1"/>
    </source>
</evidence>
<comment type="caution">
    <text evidence="1">The sequence shown here is derived from an EMBL/GenBank/DDBJ whole genome shotgun (WGS) entry which is preliminary data.</text>
</comment>
<name>A0A151AM71_9CLOT</name>
<accession>A0A151AM71</accession>
<dbReference type="STRING" id="1121305.CLCOL_17340"/>
<evidence type="ECO:0008006" key="3">
    <source>
        <dbReference type="Google" id="ProtNLM"/>
    </source>
</evidence>
<dbReference type="Proteomes" id="UP000075374">
    <property type="component" value="Unassembled WGS sequence"/>
</dbReference>
<dbReference type="RefSeq" id="WP_061858568.1">
    <property type="nucleotide sequence ID" value="NZ_LTBB01000008.1"/>
</dbReference>
<evidence type="ECO:0000313" key="2">
    <source>
        <dbReference type="Proteomes" id="UP000075374"/>
    </source>
</evidence>
<dbReference type="EMBL" id="LTBB01000008">
    <property type="protein sequence ID" value="KYH28721.1"/>
    <property type="molecule type" value="Genomic_DNA"/>
</dbReference>
<sequence length="93" mass="10657">MQQHGSFFVRVNYSIQGRDKKGKCIGAHITRIKNNGENKYLIGGGHINRNEGSFLFKVKDLKEANEVAKNSVFIKDKIYSYELIILDEKIRIA</sequence>
<protein>
    <recommendedName>
        <fullName evidence="3">YCII-related domain protein</fullName>
    </recommendedName>
</protein>